<proteinExistence type="predicted"/>
<reference evidence="2 3" key="1">
    <citation type="submission" date="2016-12" db="EMBL/GenBank/DDBJ databases">
        <title>The genomes of Aspergillus section Nigri reveals drivers in fungal speciation.</title>
        <authorList>
            <consortium name="DOE Joint Genome Institute"/>
            <person name="Vesth T.C."/>
            <person name="Nybo J."/>
            <person name="Theobald S."/>
            <person name="Brandl J."/>
            <person name="Frisvad J.C."/>
            <person name="Nielsen K.F."/>
            <person name="Lyhne E.K."/>
            <person name="Kogle M.E."/>
            <person name="Kuo A."/>
            <person name="Riley R."/>
            <person name="Clum A."/>
            <person name="Nolan M."/>
            <person name="Lipzen A."/>
            <person name="Salamov A."/>
            <person name="Henrissat B."/>
            <person name="Wiebenga A."/>
            <person name="De Vries R.P."/>
            <person name="Grigoriev I.V."/>
            <person name="Mortensen U.H."/>
            <person name="Andersen M.R."/>
            <person name="Baker S.E."/>
        </authorList>
    </citation>
    <scope>NUCLEOTIDE SEQUENCE [LARGE SCALE GENOMIC DNA]</scope>
    <source>
        <strain evidence="2 3">IBT 23096</strain>
    </source>
</reference>
<dbReference type="RefSeq" id="XP_024701972.1">
    <property type="nucleotide sequence ID" value="XM_024842851.1"/>
</dbReference>
<name>A0A2I2G1B8_9EURO</name>
<evidence type="ECO:0000256" key="1">
    <source>
        <dbReference type="SAM" id="MobiDB-lite"/>
    </source>
</evidence>
<dbReference type="EMBL" id="MSFO01000006">
    <property type="protein sequence ID" value="PLB46670.1"/>
    <property type="molecule type" value="Genomic_DNA"/>
</dbReference>
<dbReference type="VEuPathDB" id="FungiDB:P170DRAFT_219119"/>
<dbReference type="GeneID" id="36550550"/>
<dbReference type="OrthoDB" id="5367448at2759"/>
<feature type="region of interest" description="Disordered" evidence="1">
    <location>
        <begin position="87"/>
        <end position="117"/>
    </location>
</feature>
<evidence type="ECO:0000313" key="2">
    <source>
        <dbReference type="EMBL" id="PLB46670.1"/>
    </source>
</evidence>
<gene>
    <name evidence="2" type="ORF">P170DRAFT_219119</name>
</gene>
<dbReference type="AlphaFoldDB" id="A0A2I2G1B8"/>
<feature type="compositionally biased region" description="Low complexity" evidence="1">
    <location>
        <begin position="211"/>
        <end position="229"/>
    </location>
</feature>
<feature type="region of interest" description="Disordered" evidence="1">
    <location>
        <begin position="176"/>
        <end position="229"/>
    </location>
</feature>
<organism evidence="2 3">
    <name type="scientific">Aspergillus steynii IBT 23096</name>
    <dbReference type="NCBI Taxonomy" id="1392250"/>
    <lineage>
        <taxon>Eukaryota</taxon>
        <taxon>Fungi</taxon>
        <taxon>Dikarya</taxon>
        <taxon>Ascomycota</taxon>
        <taxon>Pezizomycotina</taxon>
        <taxon>Eurotiomycetes</taxon>
        <taxon>Eurotiomycetidae</taxon>
        <taxon>Eurotiales</taxon>
        <taxon>Aspergillaceae</taxon>
        <taxon>Aspergillus</taxon>
        <taxon>Aspergillus subgen. Circumdati</taxon>
    </lineage>
</organism>
<comment type="caution">
    <text evidence="2">The sequence shown here is derived from an EMBL/GenBank/DDBJ whole genome shotgun (WGS) entry which is preliminary data.</text>
</comment>
<accession>A0A2I2G1B8</accession>
<sequence>MASPLARHLASQSVHLTIHPPPQSLSESKRVLSALQKYGEVVTFRNLKYDQTNTNPSAPRNTIAVFESPQAAKSAIANSPLSIPLPSHSSSSFATTSTSTSPSTSASSSTSTRSKTLTCTLQPSRHNHLSALHRNPCYGSFSIEKESYQATDLRKTGIPVAELADVPVRWKLASGRGRGHTLSAGGADVGERGRGKKKGMGGLSLQEMYNSSLSSSSSGDWSGDGVRED</sequence>
<evidence type="ECO:0000313" key="3">
    <source>
        <dbReference type="Proteomes" id="UP000234275"/>
    </source>
</evidence>
<dbReference type="Proteomes" id="UP000234275">
    <property type="component" value="Unassembled WGS sequence"/>
</dbReference>
<keyword evidence="3" id="KW-1185">Reference proteome</keyword>
<protein>
    <submittedName>
        <fullName evidence="2">Uncharacterized protein</fullName>
    </submittedName>
</protein>